<feature type="transmembrane region" description="Helical" evidence="18">
    <location>
        <begin position="150"/>
        <end position="168"/>
    </location>
</feature>
<evidence type="ECO:0000256" key="12">
    <source>
        <dbReference type="ARBA" id="ARBA00023098"/>
    </source>
</evidence>
<name>A0AAJ0BH84_9PEZI</name>
<dbReference type="EMBL" id="MU839829">
    <property type="protein sequence ID" value="KAK1758191.1"/>
    <property type="molecule type" value="Genomic_DNA"/>
</dbReference>
<dbReference type="GO" id="GO:0006695">
    <property type="term" value="P:cholesterol biosynthetic process"/>
    <property type="evidence" value="ECO:0007669"/>
    <property type="project" value="UniProtKB-KW"/>
</dbReference>
<evidence type="ECO:0000256" key="8">
    <source>
        <dbReference type="ARBA" id="ARBA00022955"/>
    </source>
</evidence>
<evidence type="ECO:0000256" key="9">
    <source>
        <dbReference type="ARBA" id="ARBA00022989"/>
    </source>
</evidence>
<evidence type="ECO:0000256" key="14">
    <source>
        <dbReference type="ARBA" id="ARBA00023166"/>
    </source>
</evidence>
<keyword evidence="20" id="KW-1185">Reference proteome</keyword>
<reference evidence="19" key="1">
    <citation type="submission" date="2023-06" db="EMBL/GenBank/DDBJ databases">
        <title>Genome-scale phylogeny and comparative genomics of the fungal order Sordariales.</title>
        <authorList>
            <consortium name="Lawrence Berkeley National Laboratory"/>
            <person name="Hensen N."/>
            <person name="Bonometti L."/>
            <person name="Westerberg I."/>
            <person name="Brannstrom I.O."/>
            <person name="Guillou S."/>
            <person name="Cros-Aarteil S."/>
            <person name="Calhoun S."/>
            <person name="Haridas S."/>
            <person name="Kuo A."/>
            <person name="Mondo S."/>
            <person name="Pangilinan J."/>
            <person name="Riley R."/>
            <person name="Labutti K."/>
            <person name="Andreopoulos B."/>
            <person name="Lipzen A."/>
            <person name="Chen C."/>
            <person name="Yanf M."/>
            <person name="Daum C."/>
            <person name="Ng V."/>
            <person name="Clum A."/>
            <person name="Steindorff A."/>
            <person name="Ohm R."/>
            <person name="Martin F."/>
            <person name="Silar P."/>
            <person name="Natvig D."/>
            <person name="Lalanne C."/>
            <person name="Gautier V."/>
            <person name="Ament-Velasquez S.L."/>
            <person name="Kruys A."/>
            <person name="Hutchinson M.I."/>
            <person name="Powell A.J."/>
            <person name="Barry K."/>
            <person name="Miller A.N."/>
            <person name="Grigoriev I.V."/>
            <person name="Debuchy R."/>
            <person name="Gladieux P."/>
            <person name="Thoren M.H."/>
            <person name="Johannesson H."/>
        </authorList>
    </citation>
    <scope>NUCLEOTIDE SEQUENCE</scope>
    <source>
        <strain evidence="19">PSN4</strain>
    </source>
</reference>
<keyword evidence="7" id="KW-0521">NADP</keyword>
<organism evidence="19 20">
    <name type="scientific">Echria macrotheca</name>
    <dbReference type="NCBI Taxonomy" id="438768"/>
    <lineage>
        <taxon>Eukaryota</taxon>
        <taxon>Fungi</taxon>
        <taxon>Dikarya</taxon>
        <taxon>Ascomycota</taxon>
        <taxon>Pezizomycotina</taxon>
        <taxon>Sordariomycetes</taxon>
        <taxon>Sordariomycetidae</taxon>
        <taxon>Sordariales</taxon>
        <taxon>Schizotheciaceae</taxon>
        <taxon>Echria</taxon>
    </lineage>
</organism>
<keyword evidence="8 18" id="KW-0752">Steroid biosynthesis</keyword>
<evidence type="ECO:0000256" key="13">
    <source>
        <dbReference type="ARBA" id="ARBA00023136"/>
    </source>
</evidence>
<evidence type="ECO:0000256" key="5">
    <source>
        <dbReference type="ARBA" id="ARBA00022692"/>
    </source>
</evidence>
<feature type="transmembrane region" description="Helical" evidence="18">
    <location>
        <begin position="87"/>
        <end position="107"/>
    </location>
</feature>
<evidence type="ECO:0000256" key="15">
    <source>
        <dbReference type="ARBA" id="ARBA00023221"/>
    </source>
</evidence>
<evidence type="ECO:0000256" key="16">
    <source>
        <dbReference type="ARBA" id="ARBA00038851"/>
    </source>
</evidence>
<dbReference type="EC" id="1.3.1.21" evidence="16"/>
<accession>A0AAJ0BH84</accession>
<dbReference type="InterPro" id="IPR001171">
    <property type="entry name" value="ERG24_DHCR-like"/>
</dbReference>
<keyword evidence="3 18" id="KW-0444">Lipid biosynthesis</keyword>
<dbReference type="PANTHER" id="PTHR21257">
    <property type="entry name" value="DELTA(14)-STEROL REDUCTASE"/>
    <property type="match status" value="1"/>
</dbReference>
<keyword evidence="14 18" id="KW-1207">Sterol metabolism</keyword>
<evidence type="ECO:0000256" key="11">
    <source>
        <dbReference type="ARBA" id="ARBA00023011"/>
    </source>
</evidence>
<proteinExistence type="inferred from homology"/>
<evidence type="ECO:0000256" key="7">
    <source>
        <dbReference type="ARBA" id="ARBA00022857"/>
    </source>
</evidence>
<dbReference type="AlphaFoldDB" id="A0AAJ0BH84"/>
<evidence type="ECO:0000256" key="3">
    <source>
        <dbReference type="ARBA" id="ARBA00022516"/>
    </source>
</evidence>
<keyword evidence="4" id="KW-0153">Cholesterol metabolism</keyword>
<keyword evidence="12 18" id="KW-0443">Lipid metabolism</keyword>
<dbReference type="Pfam" id="PF01222">
    <property type="entry name" value="ERG4_ERG24"/>
    <property type="match status" value="1"/>
</dbReference>
<dbReference type="GO" id="GO:0047598">
    <property type="term" value="F:7-dehydrocholesterol reductase activity"/>
    <property type="evidence" value="ECO:0007669"/>
    <property type="project" value="UniProtKB-EC"/>
</dbReference>
<dbReference type="Gene3D" id="1.20.120.1630">
    <property type="match status" value="1"/>
</dbReference>
<feature type="transmembrane region" description="Helical" evidence="18">
    <location>
        <begin position="119"/>
        <end position="138"/>
    </location>
</feature>
<keyword evidence="6" id="KW-0152">Cholesterol biosynthesis</keyword>
<dbReference type="GO" id="GO:0005789">
    <property type="term" value="C:endoplasmic reticulum membrane"/>
    <property type="evidence" value="ECO:0007669"/>
    <property type="project" value="TreeGrafter"/>
</dbReference>
<dbReference type="Proteomes" id="UP001239445">
    <property type="component" value="Unassembled WGS sequence"/>
</dbReference>
<comment type="caution">
    <text evidence="18">Lacks conserved residue(s) required for the propagation of feature annotation.</text>
</comment>
<comment type="subcellular location">
    <subcellularLocation>
        <location evidence="1">Membrane</location>
        <topology evidence="1">Multi-pass membrane protein</topology>
    </subcellularLocation>
</comment>
<dbReference type="PANTHER" id="PTHR21257:SF38">
    <property type="entry name" value="7-DEHYDROCHOLESTEROL REDUCTASE"/>
    <property type="match status" value="1"/>
</dbReference>
<evidence type="ECO:0000256" key="2">
    <source>
        <dbReference type="ARBA" id="ARBA00005402"/>
    </source>
</evidence>
<keyword evidence="13 18" id="KW-0472">Membrane</keyword>
<feature type="transmembrane region" description="Helical" evidence="18">
    <location>
        <begin position="230"/>
        <end position="258"/>
    </location>
</feature>
<keyword evidence="15 18" id="KW-0753">Steroid metabolism</keyword>
<protein>
    <recommendedName>
        <fullName evidence="16">7-dehydrocholesterol reductase</fullName>
        <ecNumber evidence="16">1.3.1.21</ecNumber>
    </recommendedName>
    <alternativeName>
        <fullName evidence="17">Sterol Delta(7)-reductase</fullName>
    </alternativeName>
</protein>
<dbReference type="GO" id="GO:0016132">
    <property type="term" value="P:brassinosteroid biosynthetic process"/>
    <property type="evidence" value="ECO:0007669"/>
    <property type="project" value="TreeGrafter"/>
</dbReference>
<keyword evidence="10 18" id="KW-0560">Oxidoreductase</keyword>
<gene>
    <name evidence="19" type="ORF">QBC47DRAFT_373880</name>
</gene>
<keyword evidence="5 18" id="KW-0812">Transmembrane</keyword>
<evidence type="ECO:0000256" key="10">
    <source>
        <dbReference type="ARBA" id="ARBA00023002"/>
    </source>
</evidence>
<evidence type="ECO:0000256" key="1">
    <source>
        <dbReference type="ARBA" id="ARBA00004141"/>
    </source>
</evidence>
<comment type="caution">
    <text evidence="19">The sequence shown here is derived from an EMBL/GenBank/DDBJ whole genome shotgun (WGS) entry which is preliminary data.</text>
</comment>
<evidence type="ECO:0000256" key="18">
    <source>
        <dbReference type="RuleBase" id="RU369120"/>
    </source>
</evidence>
<evidence type="ECO:0000256" key="4">
    <source>
        <dbReference type="ARBA" id="ARBA00022548"/>
    </source>
</evidence>
<evidence type="ECO:0000313" key="20">
    <source>
        <dbReference type="Proteomes" id="UP001239445"/>
    </source>
</evidence>
<sequence>MNVVGWTISSVAFIKAYVSPSHRDDCKFSRSSIYDFHMGIELNPRLGKDFDLKLFTNGHLGMMIWTLIDFSNMAFQYQTYGRIDKSLILVTILHILYVGDFYVNEAWYLSTIDIAHDHYGFYLCWGSLVFLPVVYTSQAQYLGMHPTSPSDAYLAITFGTALLGYAMFRAANDQKGYARRLGNQARIWGKPAEFIHASYLTLDGKARASLLLCSGWWGWSRHANYVGDLIFSYSLCAVVGSTKLVVWTYAMFVTAVLAHRCLRDEKRMSAKYGAAWDEYCRRVPWRFVPGIL</sequence>
<evidence type="ECO:0000256" key="6">
    <source>
        <dbReference type="ARBA" id="ARBA00022778"/>
    </source>
</evidence>
<evidence type="ECO:0000256" key="17">
    <source>
        <dbReference type="ARBA" id="ARBA00042688"/>
    </source>
</evidence>
<keyword evidence="11 18" id="KW-0756">Sterol biosynthesis</keyword>
<feature type="transmembrane region" description="Helical" evidence="18">
    <location>
        <begin position="54"/>
        <end position="75"/>
    </location>
</feature>
<comment type="similarity">
    <text evidence="2 18">Belongs to the ERG4/ERG24 family.</text>
</comment>
<keyword evidence="9 18" id="KW-1133">Transmembrane helix</keyword>
<evidence type="ECO:0000313" key="19">
    <source>
        <dbReference type="EMBL" id="KAK1758191.1"/>
    </source>
</evidence>